<comment type="caution">
    <text evidence="1">The sequence shown here is derived from an EMBL/GenBank/DDBJ whole genome shotgun (WGS) entry which is preliminary data.</text>
</comment>
<evidence type="ECO:0008006" key="3">
    <source>
        <dbReference type="Google" id="ProtNLM"/>
    </source>
</evidence>
<evidence type="ECO:0000313" key="1">
    <source>
        <dbReference type="EMBL" id="MDQ8936320.1"/>
    </source>
</evidence>
<dbReference type="EMBL" id="JAVIDL010000022">
    <property type="protein sequence ID" value="MDQ8936320.1"/>
    <property type="molecule type" value="Genomic_DNA"/>
</dbReference>
<dbReference type="RefSeq" id="WP_308975610.1">
    <property type="nucleotide sequence ID" value="NZ_JAVIDN010000022.1"/>
</dbReference>
<reference evidence="1" key="1">
    <citation type="submission" date="2023-08" db="EMBL/GenBank/DDBJ databases">
        <title>Emergence of clinically-relevant ST2 carbapenem-resistant Acinetobacter baumannii strains in hospital sewages in Zhejiang, East of China.</title>
        <authorList>
            <person name="Kaichao C."/>
            <person name="Zhang R."/>
        </authorList>
    </citation>
    <scope>NUCLEOTIDE SEQUENCE</scope>
    <source>
        <strain evidence="1">M-RB-37</strain>
    </source>
</reference>
<evidence type="ECO:0000313" key="2">
    <source>
        <dbReference type="Proteomes" id="UP001243844"/>
    </source>
</evidence>
<organism evidence="1 2">
    <name type="scientific">Acinetobacter rudis</name>
    <dbReference type="NCBI Taxonomy" id="632955"/>
    <lineage>
        <taxon>Bacteria</taxon>
        <taxon>Pseudomonadati</taxon>
        <taxon>Pseudomonadota</taxon>
        <taxon>Gammaproteobacteria</taxon>
        <taxon>Moraxellales</taxon>
        <taxon>Moraxellaceae</taxon>
        <taxon>Acinetobacter</taxon>
    </lineage>
</organism>
<gene>
    <name evidence="1" type="ORF">RFH47_11395</name>
</gene>
<proteinExistence type="predicted"/>
<name>A0AAW8J988_9GAMM</name>
<dbReference type="AlphaFoldDB" id="A0AAW8J988"/>
<protein>
    <recommendedName>
        <fullName evidence="3">DUF2158 domain-containing protein</fullName>
    </recommendedName>
</protein>
<dbReference type="Proteomes" id="UP001243844">
    <property type="component" value="Unassembled WGS sequence"/>
</dbReference>
<sequence>MKIRNLPNIVVEWDMTLEVGSVVVFVLGSPEMIVYSIKDTKVKCKWFCTQGQLHRSGFNKRELIATGQKFTIDEPKRKLTDEIVKS</sequence>
<accession>A0AAW8J988</accession>